<dbReference type="Proteomes" id="UP001612915">
    <property type="component" value="Unassembled WGS sequence"/>
</dbReference>
<keyword evidence="2" id="KW-1133">Transmembrane helix</keyword>
<proteinExistence type="predicted"/>
<feature type="transmembrane region" description="Helical" evidence="2">
    <location>
        <begin position="91"/>
        <end position="115"/>
    </location>
</feature>
<feature type="region of interest" description="Disordered" evidence="1">
    <location>
        <begin position="1"/>
        <end position="26"/>
    </location>
</feature>
<gene>
    <name evidence="3" type="ORF">ACIB24_05870</name>
</gene>
<dbReference type="PANTHER" id="PTHR37305:SF1">
    <property type="entry name" value="MEMBRANE PROTEIN"/>
    <property type="match status" value="1"/>
</dbReference>
<sequence length="302" mass="32406">MPERGGHSGISSAPPPRPSTSPDGAAAGYRARRTLGFRVEARRQLTRRRTQLSLGFLMVLPFILVAAFKLGSDDNDRGNAPALVDLATVGAANFTTFTLFVSAGFLLVVVVALYFGDTVASEASWSSLRYLLALPVPRGHLLWRKLLVALAYSVVALVLLPVVAYLAGGLFFGWDPLRTPLGVTLSGGELFWRLVVMVAYLGVSLLFVAALGFVIGVWTDAPLGAVGGAVLLVIVSNILDAVTALGDWRQLLPTHYQYAFTDVLGAQIVWTGMARGALLSCGYALVLFVAAWWHFNRKDVTS</sequence>
<keyword evidence="4" id="KW-1185">Reference proteome</keyword>
<dbReference type="RefSeq" id="WP_398276489.1">
    <property type="nucleotide sequence ID" value="NZ_JBITLV010000001.1"/>
</dbReference>
<feature type="transmembrane region" description="Helical" evidence="2">
    <location>
        <begin position="146"/>
        <end position="174"/>
    </location>
</feature>
<accession>A0ABW8AJM9</accession>
<evidence type="ECO:0000313" key="4">
    <source>
        <dbReference type="Proteomes" id="UP001612915"/>
    </source>
</evidence>
<feature type="transmembrane region" description="Helical" evidence="2">
    <location>
        <begin position="194"/>
        <end position="218"/>
    </location>
</feature>
<feature type="transmembrane region" description="Helical" evidence="2">
    <location>
        <begin position="52"/>
        <end position="71"/>
    </location>
</feature>
<dbReference type="Pfam" id="PF12679">
    <property type="entry name" value="ABC2_membrane_2"/>
    <property type="match status" value="1"/>
</dbReference>
<feature type="transmembrane region" description="Helical" evidence="2">
    <location>
        <begin position="268"/>
        <end position="293"/>
    </location>
</feature>
<reference evidence="3 4" key="1">
    <citation type="submission" date="2024-10" db="EMBL/GenBank/DDBJ databases">
        <title>The Natural Products Discovery Center: Release of the First 8490 Sequenced Strains for Exploring Actinobacteria Biosynthetic Diversity.</title>
        <authorList>
            <person name="Kalkreuter E."/>
            <person name="Kautsar S.A."/>
            <person name="Yang D."/>
            <person name="Bader C.D."/>
            <person name="Teijaro C.N."/>
            <person name="Fluegel L."/>
            <person name="Davis C.M."/>
            <person name="Simpson J.R."/>
            <person name="Lauterbach L."/>
            <person name="Steele A.D."/>
            <person name="Gui C."/>
            <person name="Meng S."/>
            <person name="Li G."/>
            <person name="Viehrig K."/>
            <person name="Ye F."/>
            <person name="Su P."/>
            <person name="Kiefer A.F."/>
            <person name="Nichols A."/>
            <person name="Cepeda A.J."/>
            <person name="Yan W."/>
            <person name="Fan B."/>
            <person name="Jiang Y."/>
            <person name="Adhikari A."/>
            <person name="Zheng C.-J."/>
            <person name="Schuster L."/>
            <person name="Cowan T.M."/>
            <person name="Smanski M.J."/>
            <person name="Chevrette M.G."/>
            <person name="De Carvalho L.P.S."/>
            <person name="Shen B."/>
        </authorList>
    </citation>
    <scope>NUCLEOTIDE SEQUENCE [LARGE SCALE GENOMIC DNA]</scope>
    <source>
        <strain evidence="3 4">NPDC049639</strain>
    </source>
</reference>
<protein>
    <submittedName>
        <fullName evidence="3">ABC transporter permease</fullName>
    </submittedName>
</protein>
<organism evidence="3 4">
    <name type="scientific">Spongisporangium articulatum</name>
    <dbReference type="NCBI Taxonomy" id="3362603"/>
    <lineage>
        <taxon>Bacteria</taxon>
        <taxon>Bacillati</taxon>
        <taxon>Actinomycetota</taxon>
        <taxon>Actinomycetes</taxon>
        <taxon>Kineosporiales</taxon>
        <taxon>Kineosporiaceae</taxon>
        <taxon>Spongisporangium</taxon>
    </lineage>
</organism>
<evidence type="ECO:0000256" key="2">
    <source>
        <dbReference type="SAM" id="Phobius"/>
    </source>
</evidence>
<comment type="caution">
    <text evidence="3">The sequence shown here is derived from an EMBL/GenBank/DDBJ whole genome shotgun (WGS) entry which is preliminary data.</text>
</comment>
<evidence type="ECO:0000313" key="3">
    <source>
        <dbReference type="EMBL" id="MFI7586585.1"/>
    </source>
</evidence>
<name>A0ABW8AJM9_9ACTN</name>
<keyword evidence="2" id="KW-0812">Transmembrane</keyword>
<feature type="transmembrane region" description="Helical" evidence="2">
    <location>
        <begin position="225"/>
        <end position="248"/>
    </location>
</feature>
<evidence type="ECO:0000256" key="1">
    <source>
        <dbReference type="SAM" id="MobiDB-lite"/>
    </source>
</evidence>
<dbReference type="PANTHER" id="PTHR37305">
    <property type="entry name" value="INTEGRAL MEMBRANE PROTEIN-RELATED"/>
    <property type="match status" value="1"/>
</dbReference>
<dbReference type="EMBL" id="JBITLV010000001">
    <property type="protein sequence ID" value="MFI7586585.1"/>
    <property type="molecule type" value="Genomic_DNA"/>
</dbReference>
<keyword evidence="2" id="KW-0472">Membrane</keyword>